<dbReference type="CDD" id="cd08048">
    <property type="entry name" value="HFD_TAF11"/>
    <property type="match status" value="1"/>
</dbReference>
<sequence length="207" mass="22102">MQRGRSGSLDLFAENSHLSPGRGGGGGSPLSHGGRSDGGGSRGGGGGGVEGGGMGALEDESTRQKVLHAERMRMALANMSEGQRERFEFFRRSHFHRETMKRLMLESFARVRALEGGGEGGPRRGRGGGEGQEVGVEMNEQMVIVASALCKLFVGDLVHGARQVMEERGEEGAIPPGRLREALRRAVRERRLPVMRRGLSPPGEGAS</sequence>
<evidence type="ECO:0000256" key="5">
    <source>
        <dbReference type="ARBA" id="ARBA00023242"/>
    </source>
</evidence>
<dbReference type="EMBL" id="SDOX01000047">
    <property type="protein sequence ID" value="TFJ83342.1"/>
    <property type="molecule type" value="Genomic_DNA"/>
</dbReference>
<dbReference type="InterPro" id="IPR009072">
    <property type="entry name" value="Histone-fold"/>
</dbReference>
<keyword evidence="4" id="KW-0804">Transcription</keyword>
<dbReference type="Proteomes" id="UP000355283">
    <property type="component" value="Unassembled WGS sequence"/>
</dbReference>
<dbReference type="GO" id="GO:0016251">
    <property type="term" value="F:RNA polymerase II general transcription initiation factor activity"/>
    <property type="evidence" value="ECO:0007669"/>
    <property type="project" value="TreeGrafter"/>
</dbReference>
<evidence type="ECO:0000256" key="4">
    <source>
        <dbReference type="ARBA" id="ARBA00023163"/>
    </source>
</evidence>
<dbReference type="PANTHER" id="PTHR13218">
    <property type="entry name" value="TRANSCRIPTION INITIATION FACTOR TFIID SUBUNIT 11-RELATED"/>
    <property type="match status" value="1"/>
</dbReference>
<feature type="compositionally biased region" description="Gly residues" evidence="6">
    <location>
        <begin position="36"/>
        <end position="55"/>
    </location>
</feature>
<keyword evidence="3" id="KW-0805">Transcription regulation</keyword>
<evidence type="ECO:0000313" key="9">
    <source>
        <dbReference type="Proteomes" id="UP000355283"/>
    </source>
</evidence>
<evidence type="ECO:0000256" key="2">
    <source>
        <dbReference type="ARBA" id="ARBA00009788"/>
    </source>
</evidence>
<accession>A0A4D9CVT1</accession>
<dbReference type="GO" id="GO:0005669">
    <property type="term" value="C:transcription factor TFIID complex"/>
    <property type="evidence" value="ECO:0007669"/>
    <property type="project" value="InterPro"/>
</dbReference>
<evidence type="ECO:0000256" key="6">
    <source>
        <dbReference type="SAM" id="MobiDB-lite"/>
    </source>
</evidence>
<dbReference type="InterPro" id="IPR006809">
    <property type="entry name" value="TAFII28_dom"/>
</dbReference>
<dbReference type="PANTHER" id="PTHR13218:SF8">
    <property type="entry name" value="TRANSCRIPTION INITIATION FACTOR TFIID SUBUNIT 11"/>
    <property type="match status" value="1"/>
</dbReference>
<organism evidence="8 9">
    <name type="scientific">Nannochloropsis salina CCMP1776</name>
    <dbReference type="NCBI Taxonomy" id="1027361"/>
    <lineage>
        <taxon>Eukaryota</taxon>
        <taxon>Sar</taxon>
        <taxon>Stramenopiles</taxon>
        <taxon>Ochrophyta</taxon>
        <taxon>Eustigmatophyceae</taxon>
        <taxon>Eustigmatales</taxon>
        <taxon>Monodopsidaceae</taxon>
        <taxon>Microchloropsis</taxon>
        <taxon>Microchloropsis salina</taxon>
    </lineage>
</organism>
<reference evidence="8 9" key="1">
    <citation type="submission" date="2019-01" db="EMBL/GenBank/DDBJ databases">
        <title>Nuclear Genome Assembly of the Microalgal Biofuel strain Nannochloropsis salina CCMP1776.</title>
        <authorList>
            <person name="Hovde B."/>
        </authorList>
    </citation>
    <scope>NUCLEOTIDE SEQUENCE [LARGE SCALE GENOMIC DNA]</scope>
    <source>
        <strain evidence="8 9">CCMP1776</strain>
    </source>
</reference>
<feature type="domain" description="TAFII28-like protein" evidence="7">
    <location>
        <begin position="75"/>
        <end position="106"/>
    </location>
</feature>
<proteinExistence type="inferred from homology"/>
<gene>
    <name evidence="8" type="ORF">NSK_005406</name>
</gene>
<feature type="region of interest" description="Disordered" evidence="6">
    <location>
        <begin position="1"/>
        <end position="62"/>
    </location>
</feature>
<protein>
    <recommendedName>
        <fullName evidence="7">TAFII28-like protein domain-containing protein</fullName>
    </recommendedName>
</protein>
<dbReference type="OrthoDB" id="28335at2759"/>
<dbReference type="Pfam" id="PF04719">
    <property type="entry name" value="TAFII28"/>
    <property type="match status" value="2"/>
</dbReference>
<dbReference type="GO" id="GO:0051123">
    <property type="term" value="P:RNA polymerase II preinitiation complex assembly"/>
    <property type="evidence" value="ECO:0007669"/>
    <property type="project" value="InterPro"/>
</dbReference>
<comment type="similarity">
    <text evidence="2">Belongs to the TAF11 family.</text>
</comment>
<evidence type="ECO:0000259" key="7">
    <source>
        <dbReference type="Pfam" id="PF04719"/>
    </source>
</evidence>
<keyword evidence="9" id="KW-1185">Reference proteome</keyword>
<dbReference type="Gene3D" id="1.10.20.10">
    <property type="entry name" value="Histone, subunit A"/>
    <property type="match status" value="1"/>
</dbReference>
<evidence type="ECO:0000313" key="8">
    <source>
        <dbReference type="EMBL" id="TFJ83342.1"/>
    </source>
</evidence>
<dbReference type="SUPFAM" id="SSF47113">
    <property type="entry name" value="Histone-fold"/>
    <property type="match status" value="1"/>
</dbReference>
<dbReference type="AlphaFoldDB" id="A0A4D9CVT1"/>
<comment type="subcellular location">
    <subcellularLocation>
        <location evidence="1">Nucleus</location>
    </subcellularLocation>
</comment>
<dbReference type="InterPro" id="IPR045127">
    <property type="entry name" value="TAF11-like"/>
</dbReference>
<name>A0A4D9CVT1_9STRA</name>
<feature type="domain" description="TAFII28-like protein" evidence="7">
    <location>
        <begin position="134"/>
        <end position="185"/>
    </location>
</feature>
<keyword evidence="5" id="KW-0539">Nucleus</keyword>
<dbReference type="GO" id="GO:0046982">
    <property type="term" value="F:protein heterodimerization activity"/>
    <property type="evidence" value="ECO:0007669"/>
    <property type="project" value="InterPro"/>
</dbReference>
<evidence type="ECO:0000256" key="1">
    <source>
        <dbReference type="ARBA" id="ARBA00004123"/>
    </source>
</evidence>
<comment type="caution">
    <text evidence="8">The sequence shown here is derived from an EMBL/GenBank/DDBJ whole genome shotgun (WGS) entry which is preliminary data.</text>
</comment>
<evidence type="ECO:0000256" key="3">
    <source>
        <dbReference type="ARBA" id="ARBA00023015"/>
    </source>
</evidence>